<evidence type="ECO:0008006" key="3">
    <source>
        <dbReference type="Google" id="ProtNLM"/>
    </source>
</evidence>
<organism evidence="1 2">
    <name type="scientific">Pedobacter lithocola</name>
    <dbReference type="NCBI Taxonomy" id="1908239"/>
    <lineage>
        <taxon>Bacteria</taxon>
        <taxon>Pseudomonadati</taxon>
        <taxon>Bacteroidota</taxon>
        <taxon>Sphingobacteriia</taxon>
        <taxon>Sphingobacteriales</taxon>
        <taxon>Sphingobacteriaceae</taxon>
        <taxon>Pedobacter</taxon>
    </lineage>
</organism>
<evidence type="ECO:0000313" key="2">
    <source>
        <dbReference type="Proteomes" id="UP001595789"/>
    </source>
</evidence>
<protein>
    <recommendedName>
        <fullName evidence="3">DUF4468 domain-containing protein</fullName>
    </recommendedName>
</protein>
<accession>A0ABV8PCD6</accession>
<name>A0ABV8PCD6_9SPHI</name>
<proteinExistence type="predicted"/>
<gene>
    <name evidence="1" type="ORF">ACFOWA_09175</name>
</gene>
<dbReference type="EMBL" id="JBHSBW010000009">
    <property type="protein sequence ID" value="MFC4211351.1"/>
    <property type="molecule type" value="Genomic_DNA"/>
</dbReference>
<dbReference type="RefSeq" id="WP_378984324.1">
    <property type="nucleotide sequence ID" value="NZ_JBHSBW010000009.1"/>
</dbReference>
<evidence type="ECO:0000313" key="1">
    <source>
        <dbReference type="EMBL" id="MFC4211351.1"/>
    </source>
</evidence>
<sequence length="177" mass="20746">MVEYKNFILILLMLSIVQLTACTRKKNVDIKQNEVIHDSFTIEEDGVEPPPPNFVSRFKSVNEWLTFILENYMPKKAISEYNFDVFEGENNYTLCLTGINTYDVSKNYQRVKIEFEPSEMYFSVPLNDYKGLTKAQVFDFLTTQLNEFFKGSKFKNSYFSKAKSIKTGWKGEIWSNK</sequence>
<keyword evidence="2" id="KW-1185">Reference proteome</keyword>
<dbReference type="Proteomes" id="UP001595789">
    <property type="component" value="Unassembled WGS sequence"/>
</dbReference>
<comment type="caution">
    <text evidence="1">The sequence shown here is derived from an EMBL/GenBank/DDBJ whole genome shotgun (WGS) entry which is preliminary data.</text>
</comment>
<reference evidence="2" key="1">
    <citation type="journal article" date="2019" name="Int. J. Syst. Evol. Microbiol.">
        <title>The Global Catalogue of Microorganisms (GCM) 10K type strain sequencing project: providing services to taxonomists for standard genome sequencing and annotation.</title>
        <authorList>
            <consortium name="The Broad Institute Genomics Platform"/>
            <consortium name="The Broad Institute Genome Sequencing Center for Infectious Disease"/>
            <person name="Wu L."/>
            <person name="Ma J."/>
        </authorList>
    </citation>
    <scope>NUCLEOTIDE SEQUENCE [LARGE SCALE GENOMIC DNA]</scope>
    <source>
        <strain evidence="2">CCM 8691</strain>
    </source>
</reference>